<keyword evidence="2" id="KW-0479">Metal-binding</keyword>
<evidence type="ECO:0000256" key="1">
    <source>
        <dbReference type="ARBA" id="ARBA00008950"/>
    </source>
</evidence>
<accession>A0A921IVF2</accession>
<name>A0A921IVF2_9ACTN</name>
<dbReference type="Gene3D" id="3.60.21.10">
    <property type="match status" value="1"/>
</dbReference>
<gene>
    <name evidence="4" type="ORF">K8V70_03410</name>
</gene>
<protein>
    <recommendedName>
        <fullName evidence="2">Phosphoesterase</fullName>
        <ecNumber evidence="2">3.1.4.-</ecNumber>
    </recommendedName>
</protein>
<dbReference type="SUPFAM" id="SSF56300">
    <property type="entry name" value="Metallo-dependent phosphatases"/>
    <property type="match status" value="1"/>
</dbReference>
<dbReference type="EMBL" id="DYUZ01000014">
    <property type="protein sequence ID" value="HJG36899.1"/>
    <property type="molecule type" value="Genomic_DNA"/>
</dbReference>
<feature type="domain" description="Calcineurin-like phosphoesterase" evidence="3">
    <location>
        <begin position="13"/>
        <end position="145"/>
    </location>
</feature>
<dbReference type="PANTHER" id="PTHR43165">
    <property type="entry name" value="METALLOPHOSPHOESTERASE"/>
    <property type="match status" value="1"/>
</dbReference>
<dbReference type="AlphaFoldDB" id="A0A921IVF2"/>
<evidence type="ECO:0000313" key="5">
    <source>
        <dbReference type="Proteomes" id="UP000753256"/>
    </source>
</evidence>
<comment type="caution">
    <text evidence="4">The sequence shown here is derived from an EMBL/GenBank/DDBJ whole genome shotgun (WGS) entry which is preliminary data.</text>
</comment>
<dbReference type="EC" id="3.1.4.-" evidence="2"/>
<evidence type="ECO:0000256" key="2">
    <source>
        <dbReference type="RuleBase" id="RU362039"/>
    </source>
</evidence>
<dbReference type="RefSeq" id="WP_273189339.1">
    <property type="nucleotide sequence ID" value="NZ_DYUZ01000014.1"/>
</dbReference>
<reference evidence="4" key="1">
    <citation type="journal article" date="2021" name="PeerJ">
        <title>Extensive microbial diversity within the chicken gut microbiome revealed by metagenomics and culture.</title>
        <authorList>
            <person name="Gilroy R."/>
            <person name="Ravi A."/>
            <person name="Getino M."/>
            <person name="Pursley I."/>
            <person name="Horton D.L."/>
            <person name="Alikhan N.F."/>
            <person name="Baker D."/>
            <person name="Gharbi K."/>
            <person name="Hall N."/>
            <person name="Watson M."/>
            <person name="Adriaenssens E.M."/>
            <person name="Foster-Nyarko E."/>
            <person name="Jarju S."/>
            <person name="Secka A."/>
            <person name="Antonio M."/>
            <person name="Oren A."/>
            <person name="Chaudhuri R.R."/>
            <person name="La Ragione R."/>
            <person name="Hildebrand F."/>
            <person name="Pallen M.J."/>
        </authorList>
    </citation>
    <scope>NUCLEOTIDE SEQUENCE</scope>
    <source>
        <strain evidence="4">ChiHjej13B12-9602</strain>
    </source>
</reference>
<dbReference type="PANTHER" id="PTHR43165:SF1">
    <property type="entry name" value="PHOSPHODIESTERASE MJ0936"/>
    <property type="match status" value="1"/>
</dbReference>
<dbReference type="NCBIfam" id="TIGR00040">
    <property type="entry name" value="yfcE"/>
    <property type="match status" value="1"/>
</dbReference>
<proteinExistence type="inferred from homology"/>
<dbReference type="InterPro" id="IPR024654">
    <property type="entry name" value="Calcineurin-like_PHP_lpxH"/>
</dbReference>
<sequence>MEENTAQTAIRRVDIISDTHGYLSDSLIAELKGADLIIHAGDITSEDDWERLKMLGPIVAVLGNNDYFREYGPEVTRLVRFSFAGLYFAVSHYREDLPLREVDVAVCGHTHRPVITQVGSCLVVNPGSPTFPRGGHGPSMARLAVAGGRVLSADIIDLPRDDRW</sequence>
<dbReference type="InterPro" id="IPR029052">
    <property type="entry name" value="Metallo-depent_PP-like"/>
</dbReference>
<dbReference type="InterPro" id="IPR000979">
    <property type="entry name" value="Phosphodiesterase_MJ0936/Vps29"/>
</dbReference>
<dbReference type="GO" id="GO:0016787">
    <property type="term" value="F:hydrolase activity"/>
    <property type="evidence" value="ECO:0007669"/>
    <property type="project" value="UniProtKB-UniRule"/>
</dbReference>
<dbReference type="InterPro" id="IPR053193">
    <property type="entry name" value="MetalloPDE_YfcE-like"/>
</dbReference>
<evidence type="ECO:0000259" key="3">
    <source>
        <dbReference type="Pfam" id="PF12850"/>
    </source>
</evidence>
<reference evidence="4" key="2">
    <citation type="submission" date="2021-09" db="EMBL/GenBank/DDBJ databases">
        <authorList>
            <person name="Gilroy R."/>
        </authorList>
    </citation>
    <scope>NUCLEOTIDE SEQUENCE</scope>
    <source>
        <strain evidence="4">ChiHjej13B12-9602</strain>
    </source>
</reference>
<dbReference type="Pfam" id="PF12850">
    <property type="entry name" value="Metallophos_2"/>
    <property type="match status" value="1"/>
</dbReference>
<dbReference type="Proteomes" id="UP000753256">
    <property type="component" value="Unassembled WGS sequence"/>
</dbReference>
<evidence type="ECO:0000313" key="4">
    <source>
        <dbReference type="EMBL" id="HJG36899.1"/>
    </source>
</evidence>
<comment type="cofactor">
    <cofactor evidence="2">
        <name>a divalent metal cation</name>
        <dbReference type="ChEBI" id="CHEBI:60240"/>
    </cofactor>
</comment>
<comment type="similarity">
    <text evidence="1 2">Belongs to the metallophosphoesterase superfamily. YfcE family.</text>
</comment>
<organism evidence="4 5">
    <name type="scientific">Enorma phocaeensis</name>
    <dbReference type="NCBI Taxonomy" id="1871019"/>
    <lineage>
        <taxon>Bacteria</taxon>
        <taxon>Bacillati</taxon>
        <taxon>Actinomycetota</taxon>
        <taxon>Coriobacteriia</taxon>
        <taxon>Coriobacteriales</taxon>
        <taxon>Coriobacteriaceae</taxon>
        <taxon>Enorma</taxon>
    </lineage>
</organism>
<dbReference type="GO" id="GO:0046872">
    <property type="term" value="F:metal ion binding"/>
    <property type="evidence" value="ECO:0007669"/>
    <property type="project" value="UniProtKB-KW"/>
</dbReference>